<gene>
    <name evidence="1" type="ORF">JOB18_028584</name>
</gene>
<evidence type="ECO:0000313" key="2">
    <source>
        <dbReference type="Proteomes" id="UP000693946"/>
    </source>
</evidence>
<dbReference type="Proteomes" id="UP000693946">
    <property type="component" value="Linkage Group LG19"/>
</dbReference>
<sequence length="102" mass="11912">MARSRGGWLKQKWQEDHHFPDTRVILLERQETEQCRGGEMVQLIEKEADEMLRKWTQDDTNMTSDYTGCLEQSSAMDSHCTCCLHKATPQPEHTDQNNMAEK</sequence>
<proteinExistence type="predicted"/>
<evidence type="ECO:0000313" key="1">
    <source>
        <dbReference type="EMBL" id="KAG7505300.1"/>
    </source>
</evidence>
<organism evidence="1 2">
    <name type="scientific">Solea senegalensis</name>
    <name type="common">Senegalese sole</name>
    <dbReference type="NCBI Taxonomy" id="28829"/>
    <lineage>
        <taxon>Eukaryota</taxon>
        <taxon>Metazoa</taxon>
        <taxon>Chordata</taxon>
        <taxon>Craniata</taxon>
        <taxon>Vertebrata</taxon>
        <taxon>Euteleostomi</taxon>
        <taxon>Actinopterygii</taxon>
        <taxon>Neopterygii</taxon>
        <taxon>Teleostei</taxon>
        <taxon>Neoteleostei</taxon>
        <taxon>Acanthomorphata</taxon>
        <taxon>Carangaria</taxon>
        <taxon>Pleuronectiformes</taxon>
        <taxon>Pleuronectoidei</taxon>
        <taxon>Soleidae</taxon>
        <taxon>Solea</taxon>
    </lineage>
</organism>
<accession>A0AAV6RJH9</accession>
<dbReference type="AlphaFoldDB" id="A0AAV6RJH9"/>
<protein>
    <submittedName>
        <fullName evidence="1">Uncharacterized protein</fullName>
    </submittedName>
</protein>
<dbReference type="EMBL" id="JAGKHQ010000011">
    <property type="protein sequence ID" value="KAG7505300.1"/>
    <property type="molecule type" value="Genomic_DNA"/>
</dbReference>
<name>A0AAV6RJH9_SOLSE</name>
<reference evidence="1 2" key="1">
    <citation type="journal article" date="2021" name="Sci. Rep.">
        <title>Chromosome anchoring in Senegalese sole (Solea senegalensis) reveals sex-associated markers and genome rearrangements in flatfish.</title>
        <authorList>
            <person name="Guerrero-Cozar I."/>
            <person name="Gomez-Garrido J."/>
            <person name="Berbel C."/>
            <person name="Martinez-Blanch J.F."/>
            <person name="Alioto T."/>
            <person name="Claros M.G."/>
            <person name="Gagnaire P.A."/>
            <person name="Manchado M."/>
        </authorList>
    </citation>
    <scope>NUCLEOTIDE SEQUENCE [LARGE SCALE GENOMIC DNA]</scope>
    <source>
        <strain evidence="1">Sse05_10M</strain>
    </source>
</reference>
<keyword evidence="2" id="KW-1185">Reference proteome</keyword>
<comment type="caution">
    <text evidence="1">The sequence shown here is derived from an EMBL/GenBank/DDBJ whole genome shotgun (WGS) entry which is preliminary data.</text>
</comment>